<evidence type="ECO:0000256" key="1">
    <source>
        <dbReference type="SAM" id="MobiDB-lite"/>
    </source>
</evidence>
<feature type="compositionally biased region" description="Basic and acidic residues" evidence="1">
    <location>
        <begin position="255"/>
        <end position="266"/>
    </location>
</feature>
<dbReference type="Proteomes" id="UP000075886">
    <property type="component" value="Unassembled WGS sequence"/>
</dbReference>
<feature type="region of interest" description="Disordered" evidence="1">
    <location>
        <begin position="222"/>
        <end position="293"/>
    </location>
</feature>
<dbReference type="VEuPathDB" id="VectorBase:AFAF000991"/>
<name>A0A182Q141_9DIPT</name>
<evidence type="ECO:0000313" key="2">
    <source>
        <dbReference type="EnsemblMetazoa" id="AFAF000991-PA"/>
    </source>
</evidence>
<organism evidence="2 3">
    <name type="scientific">Anopheles farauti</name>
    <dbReference type="NCBI Taxonomy" id="69004"/>
    <lineage>
        <taxon>Eukaryota</taxon>
        <taxon>Metazoa</taxon>
        <taxon>Ecdysozoa</taxon>
        <taxon>Arthropoda</taxon>
        <taxon>Hexapoda</taxon>
        <taxon>Insecta</taxon>
        <taxon>Pterygota</taxon>
        <taxon>Neoptera</taxon>
        <taxon>Endopterygota</taxon>
        <taxon>Diptera</taxon>
        <taxon>Nematocera</taxon>
        <taxon>Culicoidea</taxon>
        <taxon>Culicidae</taxon>
        <taxon>Anophelinae</taxon>
        <taxon>Anopheles</taxon>
    </lineage>
</organism>
<feature type="compositionally biased region" description="Gly residues" evidence="1">
    <location>
        <begin position="49"/>
        <end position="87"/>
    </location>
</feature>
<feature type="compositionally biased region" description="Low complexity" evidence="1">
    <location>
        <begin position="107"/>
        <end position="123"/>
    </location>
</feature>
<accession>A0A182Q141</accession>
<feature type="region of interest" description="Disordered" evidence="1">
    <location>
        <begin position="476"/>
        <end position="532"/>
    </location>
</feature>
<feature type="compositionally biased region" description="Gly residues" evidence="1">
    <location>
        <begin position="505"/>
        <end position="517"/>
    </location>
</feature>
<dbReference type="EnsemblMetazoa" id="AFAF000991-RA">
    <property type="protein sequence ID" value="AFAF000991-PA"/>
    <property type="gene ID" value="AFAF000991"/>
</dbReference>
<proteinExistence type="predicted"/>
<feature type="region of interest" description="Disordered" evidence="1">
    <location>
        <begin position="308"/>
        <end position="393"/>
    </location>
</feature>
<reference evidence="2" key="2">
    <citation type="submission" date="2020-05" db="UniProtKB">
        <authorList>
            <consortium name="EnsemblMetazoa"/>
        </authorList>
    </citation>
    <scope>IDENTIFICATION</scope>
    <source>
        <strain evidence="2">FAR1</strain>
    </source>
</reference>
<protein>
    <submittedName>
        <fullName evidence="2">Uncharacterized protein</fullName>
    </submittedName>
</protein>
<evidence type="ECO:0000313" key="3">
    <source>
        <dbReference type="Proteomes" id="UP000075886"/>
    </source>
</evidence>
<reference evidence="3" key="1">
    <citation type="submission" date="2014-01" db="EMBL/GenBank/DDBJ databases">
        <title>The Genome Sequence of Anopheles farauti FAR1 (V2).</title>
        <authorList>
            <consortium name="The Broad Institute Genomics Platform"/>
            <person name="Neafsey D.E."/>
            <person name="Besansky N."/>
            <person name="Howell P."/>
            <person name="Walton C."/>
            <person name="Young S.K."/>
            <person name="Zeng Q."/>
            <person name="Gargeya S."/>
            <person name="Fitzgerald M."/>
            <person name="Haas B."/>
            <person name="Abouelleil A."/>
            <person name="Allen A.W."/>
            <person name="Alvarado L."/>
            <person name="Arachchi H.M."/>
            <person name="Berlin A.M."/>
            <person name="Chapman S.B."/>
            <person name="Gainer-Dewar J."/>
            <person name="Goldberg J."/>
            <person name="Griggs A."/>
            <person name="Gujja S."/>
            <person name="Hansen M."/>
            <person name="Howarth C."/>
            <person name="Imamovic A."/>
            <person name="Ireland A."/>
            <person name="Larimer J."/>
            <person name="McCowan C."/>
            <person name="Murphy C."/>
            <person name="Pearson M."/>
            <person name="Poon T.W."/>
            <person name="Priest M."/>
            <person name="Roberts A."/>
            <person name="Saif S."/>
            <person name="Shea T."/>
            <person name="Sisk P."/>
            <person name="Sykes S."/>
            <person name="Wortman J."/>
            <person name="Nusbaum C."/>
            <person name="Birren B."/>
        </authorList>
    </citation>
    <scope>NUCLEOTIDE SEQUENCE [LARGE SCALE GENOMIC DNA]</scope>
    <source>
        <strain evidence="3">FAR1</strain>
    </source>
</reference>
<feature type="compositionally biased region" description="Polar residues" evidence="1">
    <location>
        <begin position="227"/>
        <end position="237"/>
    </location>
</feature>
<sequence length="532" mass="54594">MRLSDDEDAHERIAAANQYNNNTLHFKTTQYGRTNTYVLAKRPVVPAGSSGGDDGSGDDGGGGGGGGGGGSSVDCGGGGDGGGGGSTGPCTTTSTVSRIPPYQAGRTSAFNTARNTSTASTTTTTIATTTTTTMSTNSSTSVPTYRRRLSACVGTTTQLGTQGDQLNLIKATRRRRITIVPTESTSMENDNIAINDQTSASVANRETIIHLTSPAAPAVISEPSAVSEKQPNVQTSPAACRAALRTPLPSRKATFGREETDGRTPEGNDAAATDEQRPESPNDALHPCGNGSPSSTVTAIECAILSDTSSEEVAGQQQQEQHVHAKNTGVGGRADVEPDPSSVKAVPLVAPEPNSPQQEPPPAAGSPPVAAPTPPPLACDVNGNTRAPTGSPVVVVPRPMTRAMLRKQLHSDATRTINHRGAVNNENQRGNRGDINSNVIIDETKRFKRTRSGNASECQKTKEKVRKLGLSGLAKGTGVTTKASAAPKAKVPCDARTGKQRSVDGTGGCGGVGGGTDGTATKGKVASIRSKR</sequence>
<keyword evidence="3" id="KW-1185">Reference proteome</keyword>
<dbReference type="EMBL" id="AXCN02002163">
    <property type="status" value="NOT_ANNOTATED_CDS"/>
    <property type="molecule type" value="Genomic_DNA"/>
</dbReference>
<dbReference type="AlphaFoldDB" id="A0A182Q141"/>
<feature type="region of interest" description="Disordered" evidence="1">
    <location>
        <begin position="44"/>
        <end position="123"/>
    </location>
</feature>
<feature type="compositionally biased region" description="Pro residues" evidence="1">
    <location>
        <begin position="358"/>
        <end position="377"/>
    </location>
</feature>